<evidence type="ECO:0000256" key="1">
    <source>
        <dbReference type="ARBA" id="ARBA00005964"/>
    </source>
</evidence>
<evidence type="ECO:0000256" key="3">
    <source>
        <dbReference type="RuleBase" id="RU361235"/>
    </source>
</evidence>
<keyword evidence="3" id="KW-0732">Signal</keyword>
<feature type="domain" description="Carboxylesterase type B" evidence="4">
    <location>
        <begin position="40"/>
        <end position="474"/>
    </location>
</feature>
<dbReference type="Pfam" id="PF00135">
    <property type="entry name" value="COesterase"/>
    <property type="match status" value="1"/>
</dbReference>
<name>A0AAD6ZD49_9AGAR</name>
<comment type="caution">
    <text evidence="5">The sequence shown here is derived from an EMBL/GenBank/DDBJ whole genome shotgun (WGS) entry which is preliminary data.</text>
</comment>
<dbReference type="InterPro" id="IPR029058">
    <property type="entry name" value="AB_hydrolase_fold"/>
</dbReference>
<dbReference type="Proteomes" id="UP001218218">
    <property type="component" value="Unassembled WGS sequence"/>
</dbReference>
<comment type="similarity">
    <text evidence="1 3">Belongs to the type-B carboxylesterase/lipase family.</text>
</comment>
<evidence type="ECO:0000313" key="6">
    <source>
        <dbReference type="Proteomes" id="UP001218218"/>
    </source>
</evidence>
<feature type="chain" id="PRO_5041775367" description="Carboxylic ester hydrolase" evidence="3">
    <location>
        <begin position="35"/>
        <end position="542"/>
    </location>
</feature>
<dbReference type="PROSITE" id="PS00122">
    <property type="entry name" value="CARBOXYLESTERASE_B_1"/>
    <property type="match status" value="1"/>
</dbReference>
<reference evidence="5" key="1">
    <citation type="submission" date="2023-03" db="EMBL/GenBank/DDBJ databases">
        <title>Massive genome expansion in bonnet fungi (Mycena s.s.) driven by repeated elements and novel gene families across ecological guilds.</title>
        <authorList>
            <consortium name="Lawrence Berkeley National Laboratory"/>
            <person name="Harder C.B."/>
            <person name="Miyauchi S."/>
            <person name="Viragh M."/>
            <person name="Kuo A."/>
            <person name="Thoen E."/>
            <person name="Andreopoulos B."/>
            <person name="Lu D."/>
            <person name="Skrede I."/>
            <person name="Drula E."/>
            <person name="Henrissat B."/>
            <person name="Morin E."/>
            <person name="Kohler A."/>
            <person name="Barry K."/>
            <person name="LaButti K."/>
            <person name="Morin E."/>
            <person name="Salamov A."/>
            <person name="Lipzen A."/>
            <person name="Mereny Z."/>
            <person name="Hegedus B."/>
            <person name="Baldrian P."/>
            <person name="Stursova M."/>
            <person name="Weitz H."/>
            <person name="Taylor A."/>
            <person name="Grigoriev I.V."/>
            <person name="Nagy L.G."/>
            <person name="Martin F."/>
            <person name="Kauserud H."/>
        </authorList>
    </citation>
    <scope>NUCLEOTIDE SEQUENCE</scope>
    <source>
        <strain evidence="5">CBHHK002</strain>
    </source>
</reference>
<feature type="signal peptide" evidence="3">
    <location>
        <begin position="1"/>
        <end position="34"/>
    </location>
</feature>
<dbReference type="EC" id="3.1.1.-" evidence="3"/>
<proteinExistence type="inferred from homology"/>
<accession>A0AAD6ZD49</accession>
<evidence type="ECO:0000259" key="4">
    <source>
        <dbReference type="Pfam" id="PF00135"/>
    </source>
</evidence>
<dbReference type="EMBL" id="JARIHO010000060">
    <property type="protein sequence ID" value="KAJ7315796.1"/>
    <property type="molecule type" value="Genomic_DNA"/>
</dbReference>
<dbReference type="InterPro" id="IPR002018">
    <property type="entry name" value="CarbesteraseB"/>
</dbReference>
<evidence type="ECO:0000256" key="2">
    <source>
        <dbReference type="ARBA" id="ARBA00022801"/>
    </source>
</evidence>
<sequence length="542" mass="58501">MLLHFGHSPSPGRLLSYSLVLLALFVLVTAPGRAGPIANTTSGSYVGTRDAQNNIDVFLSIRFASPPPARFLQTLPIANTPEGQQAAAAFGADCPQLPAPLAVAGIPAGPPLRGANESEDCFFVNLWRPAGTSAGAKLPILVYIFGGGYFSGSGSEWNGTSLVRRSVVTKEPIIWITFNYRTGVLGFIGSAQAPPSALNVGLQDQPFGGDGSRITLSGESAGASSVHMHDFYPDSRQTFRAGISSSGTSLVSNTPACEWNDRPGGAYSNLGNVTDCGIGPGSFECLQNLPFETFWPLALTTYAVPPGGGLPEWGMTCKGPEGSLIDEYPVKKVINGEFLTLPIITGTNNNEGNFVIGTSFLELTPQPPLALENSILSAFIAGHLTNFKNVSENTLSKLLDLYAHPTEDLSNSTLYDRATQFETDYTFLTPQRLFLKTASAAQRTQDVWAYSWQQHLPGSPDFFGAFHTSDLHYLDIGFSQDFYISFVNDLNPGTSWQKYTEEFQTVMRLLEGNVGPIADTVRRAQTDFLNQVEIMEEFGRFG</sequence>
<dbReference type="AlphaFoldDB" id="A0AAD6ZD49"/>
<keyword evidence="6" id="KW-1185">Reference proteome</keyword>
<dbReference type="InterPro" id="IPR050309">
    <property type="entry name" value="Type-B_Carboxylest/Lipase"/>
</dbReference>
<dbReference type="InterPro" id="IPR019826">
    <property type="entry name" value="Carboxylesterase_B_AS"/>
</dbReference>
<dbReference type="GO" id="GO:0016787">
    <property type="term" value="F:hydrolase activity"/>
    <property type="evidence" value="ECO:0007669"/>
    <property type="project" value="UniProtKB-KW"/>
</dbReference>
<gene>
    <name evidence="5" type="ORF">DFH08DRAFT_971808</name>
</gene>
<protein>
    <recommendedName>
        <fullName evidence="3">Carboxylic ester hydrolase</fullName>
        <ecNumber evidence="3">3.1.1.-</ecNumber>
    </recommendedName>
</protein>
<dbReference type="SUPFAM" id="SSF53474">
    <property type="entry name" value="alpha/beta-Hydrolases"/>
    <property type="match status" value="1"/>
</dbReference>
<dbReference type="PANTHER" id="PTHR11559">
    <property type="entry name" value="CARBOXYLESTERASE"/>
    <property type="match status" value="1"/>
</dbReference>
<dbReference type="Gene3D" id="3.40.50.1820">
    <property type="entry name" value="alpha/beta hydrolase"/>
    <property type="match status" value="1"/>
</dbReference>
<keyword evidence="2 3" id="KW-0378">Hydrolase</keyword>
<organism evidence="5 6">
    <name type="scientific">Mycena albidolilacea</name>
    <dbReference type="NCBI Taxonomy" id="1033008"/>
    <lineage>
        <taxon>Eukaryota</taxon>
        <taxon>Fungi</taxon>
        <taxon>Dikarya</taxon>
        <taxon>Basidiomycota</taxon>
        <taxon>Agaricomycotina</taxon>
        <taxon>Agaricomycetes</taxon>
        <taxon>Agaricomycetidae</taxon>
        <taxon>Agaricales</taxon>
        <taxon>Marasmiineae</taxon>
        <taxon>Mycenaceae</taxon>
        <taxon>Mycena</taxon>
    </lineage>
</organism>
<evidence type="ECO:0000313" key="5">
    <source>
        <dbReference type="EMBL" id="KAJ7315796.1"/>
    </source>
</evidence>